<sequence length="121" mass="13792">MRSVINWEIWSAEYKQAAQDAEDCGVNDLKDLQSVMRDFMTAVKKDLSAPNNLTPSLRYVSQKFGDVAVLPAETNANRFQTRHLDEIFTRIDMRYLSGVHCDVDGNMVEVPPQWGHDDDTT</sequence>
<dbReference type="EMBL" id="SRRH01000142">
    <property type="protein sequence ID" value="KAG6297844.1"/>
    <property type="molecule type" value="Genomic_DNA"/>
</dbReference>
<organism evidence="1 2">
    <name type="scientific">Claviceps aff. purpurea</name>
    <dbReference type="NCBI Taxonomy" id="1967640"/>
    <lineage>
        <taxon>Eukaryota</taxon>
        <taxon>Fungi</taxon>
        <taxon>Dikarya</taxon>
        <taxon>Ascomycota</taxon>
        <taxon>Pezizomycotina</taxon>
        <taxon>Sordariomycetes</taxon>
        <taxon>Hypocreomycetidae</taxon>
        <taxon>Hypocreales</taxon>
        <taxon>Clavicipitaceae</taxon>
        <taxon>Claviceps</taxon>
    </lineage>
</organism>
<evidence type="ECO:0000313" key="1">
    <source>
        <dbReference type="EMBL" id="KAG6297844.1"/>
    </source>
</evidence>
<name>A0A9P7QHV9_9HYPO</name>
<comment type="caution">
    <text evidence="1">The sequence shown here is derived from an EMBL/GenBank/DDBJ whole genome shotgun (WGS) entry which is preliminary data.</text>
</comment>
<protein>
    <submittedName>
        <fullName evidence="1">Uncharacterized protein</fullName>
    </submittedName>
</protein>
<accession>A0A9P7QHV9</accession>
<dbReference type="Proteomes" id="UP000707071">
    <property type="component" value="Unassembled WGS sequence"/>
</dbReference>
<reference evidence="1 2" key="1">
    <citation type="journal article" date="2020" name="bioRxiv">
        <title>Whole genome comparisons of ergot fungi reveals the divergence and evolution of species within the genus Claviceps are the result of varying mechanisms driving genome evolution and host range expansion.</title>
        <authorList>
            <person name="Wyka S.A."/>
            <person name="Mondo S.J."/>
            <person name="Liu M."/>
            <person name="Dettman J."/>
            <person name="Nalam V."/>
            <person name="Broders K.D."/>
        </authorList>
    </citation>
    <scope>NUCLEOTIDE SEQUENCE [LARGE SCALE GENOMIC DNA]</scope>
    <source>
        <strain evidence="1 2">Clav52</strain>
    </source>
</reference>
<dbReference type="AlphaFoldDB" id="A0A9P7QHV9"/>
<keyword evidence="2" id="KW-1185">Reference proteome</keyword>
<evidence type="ECO:0000313" key="2">
    <source>
        <dbReference type="Proteomes" id="UP000707071"/>
    </source>
</evidence>
<gene>
    <name evidence="1" type="ORF">E4U09_001215</name>
</gene>
<proteinExistence type="predicted"/>